<dbReference type="PRINTS" id="PR01405">
    <property type="entry name" value="TETRPHPHTASE"/>
</dbReference>
<dbReference type="GO" id="GO:0006167">
    <property type="term" value="P:AMP biosynthetic process"/>
    <property type="evidence" value="ECO:0007669"/>
    <property type="project" value="TreeGrafter"/>
</dbReference>
<dbReference type="InterPro" id="IPR051325">
    <property type="entry name" value="Nudix_hydrolase_domain"/>
</dbReference>
<dbReference type="PROSITE" id="PS00893">
    <property type="entry name" value="NUDIX_BOX"/>
    <property type="match status" value="1"/>
</dbReference>
<keyword evidence="7" id="KW-1185">Reference proteome</keyword>
<dbReference type="GO" id="GO:0000166">
    <property type="term" value="F:nucleotide binding"/>
    <property type="evidence" value="ECO:0007669"/>
    <property type="project" value="UniProtKB-KW"/>
</dbReference>
<gene>
    <name evidence="8" type="primary">LOC105359353</name>
</gene>
<feature type="domain" description="Nudix hydrolase" evidence="6">
    <location>
        <begin position="1"/>
        <end position="133"/>
    </location>
</feature>
<dbReference type="GO" id="GO:0006754">
    <property type="term" value="P:ATP biosynthetic process"/>
    <property type="evidence" value="ECO:0007669"/>
    <property type="project" value="TreeGrafter"/>
</dbReference>
<organism evidence="7 8">
    <name type="scientific">Ceratosolen solmsi marchali</name>
    <dbReference type="NCBI Taxonomy" id="326594"/>
    <lineage>
        <taxon>Eukaryota</taxon>
        <taxon>Metazoa</taxon>
        <taxon>Ecdysozoa</taxon>
        <taxon>Arthropoda</taxon>
        <taxon>Hexapoda</taxon>
        <taxon>Insecta</taxon>
        <taxon>Pterygota</taxon>
        <taxon>Neoptera</taxon>
        <taxon>Endopterygota</taxon>
        <taxon>Hymenoptera</taxon>
        <taxon>Apocrita</taxon>
        <taxon>Proctotrupomorpha</taxon>
        <taxon>Chalcidoidea</taxon>
        <taxon>Agaonidae</taxon>
        <taxon>Agaoninae</taxon>
        <taxon>Ceratosolen</taxon>
    </lineage>
</organism>
<dbReference type="AlphaFoldDB" id="A0AAJ6YBD7"/>
<proteinExistence type="inferred from homology"/>
<dbReference type="CDD" id="cd03428">
    <property type="entry name" value="NUDIX_Ap4A_Nudt2"/>
    <property type="match status" value="1"/>
</dbReference>
<dbReference type="SUPFAM" id="SSF55811">
    <property type="entry name" value="Nudix"/>
    <property type="match status" value="1"/>
</dbReference>
<dbReference type="GO" id="GO:0004081">
    <property type="term" value="F:bis(5'-nucleosyl)-tetraphosphatase (asymmetrical) activity"/>
    <property type="evidence" value="ECO:0007669"/>
    <property type="project" value="TreeGrafter"/>
</dbReference>
<sequence>MATRACGFVIFRQFCGKIEYLLMQTSYGKHHWTPPKGRVDPGETDMITALRETKEEAGYLKEDMKIFESVKQEISYLVDKKPKVVVYWLAEILNKNKEVTLSHEHQDFKWLTLEDACNLAVYPEMQNILKYFDKYISENVL</sequence>
<keyword evidence="4" id="KW-0378">Hydrolase</keyword>
<name>A0AAJ6YBD7_9HYME</name>
<dbReference type="PROSITE" id="PS51462">
    <property type="entry name" value="NUDIX"/>
    <property type="match status" value="1"/>
</dbReference>
<dbReference type="Pfam" id="PF00293">
    <property type="entry name" value="NUDIX"/>
    <property type="match status" value="1"/>
</dbReference>
<dbReference type="Proteomes" id="UP000695007">
    <property type="component" value="Unplaced"/>
</dbReference>
<evidence type="ECO:0000256" key="2">
    <source>
        <dbReference type="ARBA" id="ARBA00018911"/>
    </source>
</evidence>
<dbReference type="RefSeq" id="XP_011494249.1">
    <property type="nucleotide sequence ID" value="XM_011495947.1"/>
</dbReference>
<dbReference type="CTD" id="136031375"/>
<dbReference type="Gene3D" id="3.90.79.10">
    <property type="entry name" value="Nucleoside Triphosphate Pyrophosphohydrolase"/>
    <property type="match status" value="1"/>
</dbReference>
<evidence type="ECO:0000313" key="7">
    <source>
        <dbReference type="Proteomes" id="UP000695007"/>
    </source>
</evidence>
<evidence type="ECO:0000256" key="3">
    <source>
        <dbReference type="ARBA" id="ARBA00022741"/>
    </source>
</evidence>
<dbReference type="InterPro" id="IPR000086">
    <property type="entry name" value="NUDIX_hydrolase_dom"/>
</dbReference>
<evidence type="ECO:0000259" key="6">
    <source>
        <dbReference type="PROSITE" id="PS51462"/>
    </source>
</evidence>
<accession>A0AAJ6YBD7</accession>
<evidence type="ECO:0000256" key="1">
    <source>
        <dbReference type="ARBA" id="ARBA00005582"/>
    </source>
</evidence>
<dbReference type="KEGG" id="csol:105359353"/>
<evidence type="ECO:0000313" key="8">
    <source>
        <dbReference type="RefSeq" id="XP_011494249.1"/>
    </source>
</evidence>
<dbReference type="GeneID" id="105359353"/>
<reference evidence="8" key="1">
    <citation type="submission" date="2025-08" db="UniProtKB">
        <authorList>
            <consortium name="RefSeq"/>
        </authorList>
    </citation>
    <scope>IDENTIFICATION</scope>
</reference>
<protein>
    <recommendedName>
        <fullName evidence="2">Bis(5'-nucleosyl)-tetraphosphatase [asymmetrical]</fullName>
    </recommendedName>
    <alternativeName>
        <fullName evidence="5">Diadenosine 5',5'''-P1,P4-tetraphosphate asymmetrical hydrolase</fullName>
    </alternativeName>
</protein>
<dbReference type="InterPro" id="IPR003565">
    <property type="entry name" value="Tetra_PHTase"/>
</dbReference>
<dbReference type="InterPro" id="IPR020084">
    <property type="entry name" value="NUDIX_hydrolase_CS"/>
</dbReference>
<dbReference type="InterPro" id="IPR015797">
    <property type="entry name" value="NUDIX_hydrolase-like_dom_sf"/>
</dbReference>
<dbReference type="PANTHER" id="PTHR21340:SF0">
    <property type="entry name" value="BIS(5'-NUCLEOSYL)-TETRAPHOSPHATASE [ASYMMETRICAL]"/>
    <property type="match status" value="1"/>
</dbReference>
<keyword evidence="3" id="KW-0547">Nucleotide-binding</keyword>
<comment type="similarity">
    <text evidence="1">Belongs to the Nudix hydrolase family.</text>
</comment>
<evidence type="ECO:0000256" key="5">
    <source>
        <dbReference type="ARBA" id="ARBA00032644"/>
    </source>
</evidence>
<evidence type="ECO:0000256" key="4">
    <source>
        <dbReference type="ARBA" id="ARBA00022801"/>
    </source>
</evidence>
<dbReference type="PANTHER" id="PTHR21340">
    <property type="entry name" value="DIADENOSINE 5,5-P1,P4-TETRAPHOSPHATE PYROPHOSPHOHYDROLASE MUTT"/>
    <property type="match status" value="1"/>
</dbReference>